<protein>
    <submittedName>
        <fullName evidence="3">Uncharacterized protein</fullName>
    </submittedName>
</protein>
<name>A0A3N4JPB9_9PEZI</name>
<sequence>MIQSKLAVLPLLFSEFHVVWAQSQSPAPFSVKLTPCQIVSKAQQKKRGDFRRNRSRHPNPPRNKARHGHAQSIAMDVPNTVIKLHHHRPLNPLCSRQPRLRLHQEPEHEIGRTILTGTDRGVFPNSTKSDLDVLGGPPPRLIVDRRRSAAAISQTRNIISLGPNSSLLNRLADERMIPLKAFGIRNDFGASHTEPSTGRNYTGTIVGAGDGSGGPGLKVEATGLEYNGGSILDKSFTASIGLWESDDPEILDWLMWNAQDQLQPHRRPRFRIQIHGARGRPAHPDLRREYACQSHRHTPERYFCRQFAGGGERACAF</sequence>
<feature type="chain" id="PRO_5017970620" evidence="2">
    <location>
        <begin position="22"/>
        <end position="317"/>
    </location>
</feature>
<evidence type="ECO:0000256" key="1">
    <source>
        <dbReference type="SAM" id="MobiDB-lite"/>
    </source>
</evidence>
<feature type="region of interest" description="Disordered" evidence="1">
    <location>
        <begin position="117"/>
        <end position="138"/>
    </location>
</feature>
<dbReference type="AlphaFoldDB" id="A0A3N4JPB9"/>
<feature type="signal peptide" evidence="2">
    <location>
        <begin position="1"/>
        <end position="21"/>
    </location>
</feature>
<feature type="compositionally biased region" description="Basic residues" evidence="1">
    <location>
        <begin position="53"/>
        <end position="69"/>
    </location>
</feature>
<proteinExistence type="predicted"/>
<feature type="region of interest" description="Disordered" evidence="1">
    <location>
        <begin position="41"/>
        <end position="70"/>
    </location>
</feature>
<gene>
    <name evidence="3" type="ORF">L873DRAFT_1789863</name>
</gene>
<dbReference type="EMBL" id="ML120390">
    <property type="protein sequence ID" value="RPA99057.1"/>
    <property type="molecule type" value="Genomic_DNA"/>
</dbReference>
<accession>A0A3N4JPB9</accession>
<keyword evidence="4" id="KW-1185">Reference proteome</keyword>
<evidence type="ECO:0000256" key="2">
    <source>
        <dbReference type="SAM" id="SignalP"/>
    </source>
</evidence>
<evidence type="ECO:0000313" key="4">
    <source>
        <dbReference type="Proteomes" id="UP000276215"/>
    </source>
</evidence>
<dbReference type="Proteomes" id="UP000276215">
    <property type="component" value="Unassembled WGS sequence"/>
</dbReference>
<organism evidence="3 4">
    <name type="scientific">Choiromyces venosus 120613-1</name>
    <dbReference type="NCBI Taxonomy" id="1336337"/>
    <lineage>
        <taxon>Eukaryota</taxon>
        <taxon>Fungi</taxon>
        <taxon>Dikarya</taxon>
        <taxon>Ascomycota</taxon>
        <taxon>Pezizomycotina</taxon>
        <taxon>Pezizomycetes</taxon>
        <taxon>Pezizales</taxon>
        <taxon>Tuberaceae</taxon>
        <taxon>Choiromyces</taxon>
    </lineage>
</organism>
<keyword evidence="2" id="KW-0732">Signal</keyword>
<evidence type="ECO:0000313" key="3">
    <source>
        <dbReference type="EMBL" id="RPA99057.1"/>
    </source>
</evidence>
<reference evidence="3 4" key="1">
    <citation type="journal article" date="2018" name="Nat. Ecol. Evol.">
        <title>Pezizomycetes genomes reveal the molecular basis of ectomycorrhizal truffle lifestyle.</title>
        <authorList>
            <person name="Murat C."/>
            <person name="Payen T."/>
            <person name="Noel B."/>
            <person name="Kuo A."/>
            <person name="Morin E."/>
            <person name="Chen J."/>
            <person name="Kohler A."/>
            <person name="Krizsan K."/>
            <person name="Balestrini R."/>
            <person name="Da Silva C."/>
            <person name="Montanini B."/>
            <person name="Hainaut M."/>
            <person name="Levati E."/>
            <person name="Barry K.W."/>
            <person name="Belfiori B."/>
            <person name="Cichocki N."/>
            <person name="Clum A."/>
            <person name="Dockter R.B."/>
            <person name="Fauchery L."/>
            <person name="Guy J."/>
            <person name="Iotti M."/>
            <person name="Le Tacon F."/>
            <person name="Lindquist E.A."/>
            <person name="Lipzen A."/>
            <person name="Malagnac F."/>
            <person name="Mello A."/>
            <person name="Molinier V."/>
            <person name="Miyauchi S."/>
            <person name="Poulain J."/>
            <person name="Riccioni C."/>
            <person name="Rubini A."/>
            <person name="Sitrit Y."/>
            <person name="Splivallo R."/>
            <person name="Traeger S."/>
            <person name="Wang M."/>
            <person name="Zifcakova L."/>
            <person name="Wipf D."/>
            <person name="Zambonelli A."/>
            <person name="Paolocci F."/>
            <person name="Nowrousian M."/>
            <person name="Ottonello S."/>
            <person name="Baldrian P."/>
            <person name="Spatafora J.W."/>
            <person name="Henrissat B."/>
            <person name="Nagy L.G."/>
            <person name="Aury J.M."/>
            <person name="Wincker P."/>
            <person name="Grigoriev I.V."/>
            <person name="Bonfante P."/>
            <person name="Martin F.M."/>
        </authorList>
    </citation>
    <scope>NUCLEOTIDE SEQUENCE [LARGE SCALE GENOMIC DNA]</scope>
    <source>
        <strain evidence="3 4">120613-1</strain>
    </source>
</reference>